<organism evidence="1 2">
    <name type="scientific">Kribbella amoyensis</name>
    <dbReference type="NCBI Taxonomy" id="996641"/>
    <lineage>
        <taxon>Bacteria</taxon>
        <taxon>Bacillati</taxon>
        <taxon>Actinomycetota</taxon>
        <taxon>Actinomycetes</taxon>
        <taxon>Propionibacteriales</taxon>
        <taxon>Kribbellaceae</taxon>
        <taxon>Kribbella</taxon>
    </lineage>
</organism>
<accession>A0A561C0C9</accession>
<reference evidence="1 2" key="1">
    <citation type="submission" date="2019-06" db="EMBL/GenBank/DDBJ databases">
        <title>Sequencing the genomes of 1000 actinobacteria strains.</title>
        <authorList>
            <person name="Klenk H.-P."/>
        </authorList>
    </citation>
    <scope>NUCLEOTIDE SEQUENCE [LARGE SCALE GENOMIC DNA]</scope>
    <source>
        <strain evidence="1 2">DSM 24683</strain>
    </source>
</reference>
<dbReference type="RefSeq" id="WP_145812007.1">
    <property type="nucleotide sequence ID" value="NZ_VIVK01000001.1"/>
</dbReference>
<gene>
    <name evidence="1" type="ORF">FB561_5753</name>
</gene>
<dbReference type="Proteomes" id="UP000318380">
    <property type="component" value="Unassembled WGS sequence"/>
</dbReference>
<protein>
    <submittedName>
        <fullName evidence="1">Uncharacterized protein</fullName>
    </submittedName>
</protein>
<dbReference type="AlphaFoldDB" id="A0A561C0C9"/>
<proteinExistence type="predicted"/>
<sequence length="131" mass="13986">MTVPEDARTRLHQAAEIVAPMVERMEVATGLQLAEVARHDPVLAQLGWDCVQLLAVIDESAEQAAGLSRRQGYSVEALHYQGLCRRTNACLGEVAAAIESRLSALSIGLVTVGRAADRGPDSGPGKRPDRT</sequence>
<dbReference type="EMBL" id="VIVK01000001">
    <property type="protein sequence ID" value="TWD84560.1"/>
    <property type="molecule type" value="Genomic_DNA"/>
</dbReference>
<evidence type="ECO:0000313" key="2">
    <source>
        <dbReference type="Proteomes" id="UP000318380"/>
    </source>
</evidence>
<comment type="caution">
    <text evidence="1">The sequence shown here is derived from an EMBL/GenBank/DDBJ whole genome shotgun (WGS) entry which is preliminary data.</text>
</comment>
<evidence type="ECO:0000313" key="1">
    <source>
        <dbReference type="EMBL" id="TWD84560.1"/>
    </source>
</evidence>
<name>A0A561C0C9_9ACTN</name>
<keyword evidence="2" id="KW-1185">Reference proteome</keyword>